<dbReference type="PANTHER" id="PTHR11592:SF78">
    <property type="entry name" value="GLUTATHIONE PEROXIDASE"/>
    <property type="match status" value="1"/>
</dbReference>
<dbReference type="EMBL" id="JBHTKR010000003">
    <property type="protein sequence ID" value="MFD1194768.1"/>
    <property type="molecule type" value="Genomic_DNA"/>
</dbReference>
<dbReference type="GO" id="GO:0004601">
    <property type="term" value="F:peroxidase activity"/>
    <property type="evidence" value="ECO:0007669"/>
    <property type="project" value="UniProtKB-KW"/>
</dbReference>
<comment type="caution">
    <text evidence="6">The sequence shown here is derived from an EMBL/GenBank/DDBJ whole genome shotgun (WGS) entry which is preliminary data.</text>
</comment>
<dbReference type="PIRSF" id="PIRSF000303">
    <property type="entry name" value="Glutathion_perox"/>
    <property type="match status" value="1"/>
</dbReference>
<dbReference type="Pfam" id="PF00255">
    <property type="entry name" value="GSHPx"/>
    <property type="match status" value="1"/>
</dbReference>
<dbReference type="PROSITE" id="PS00460">
    <property type="entry name" value="GLUTATHIONE_PEROXID_1"/>
    <property type="match status" value="1"/>
</dbReference>
<feature type="domain" description="Thioredoxin" evidence="5">
    <location>
        <begin position="25"/>
        <end position="185"/>
    </location>
</feature>
<reference evidence="7" key="1">
    <citation type="journal article" date="2019" name="Int. J. Syst. Evol. Microbiol.">
        <title>The Global Catalogue of Microorganisms (GCM) 10K type strain sequencing project: providing services to taxonomists for standard genome sequencing and annotation.</title>
        <authorList>
            <consortium name="The Broad Institute Genomics Platform"/>
            <consortium name="The Broad Institute Genome Sequencing Center for Infectious Disease"/>
            <person name="Wu L."/>
            <person name="Ma J."/>
        </authorList>
    </citation>
    <scope>NUCLEOTIDE SEQUENCE [LARGE SCALE GENOMIC DNA]</scope>
    <source>
        <strain evidence="7">CCUG 55328</strain>
    </source>
</reference>
<organism evidence="6 7">
    <name type="scientific">Seohaeicola saemankumensis</name>
    <dbReference type="NCBI Taxonomy" id="481181"/>
    <lineage>
        <taxon>Bacteria</taxon>
        <taxon>Pseudomonadati</taxon>
        <taxon>Pseudomonadota</taxon>
        <taxon>Alphaproteobacteria</taxon>
        <taxon>Rhodobacterales</taxon>
        <taxon>Roseobacteraceae</taxon>
        <taxon>Seohaeicola</taxon>
    </lineage>
</organism>
<dbReference type="InterPro" id="IPR000889">
    <property type="entry name" value="Glutathione_peroxidase"/>
</dbReference>
<evidence type="ECO:0000259" key="5">
    <source>
        <dbReference type="PROSITE" id="PS51352"/>
    </source>
</evidence>
<dbReference type="SUPFAM" id="SSF52833">
    <property type="entry name" value="Thioredoxin-like"/>
    <property type="match status" value="1"/>
</dbReference>
<dbReference type="PROSITE" id="PS51352">
    <property type="entry name" value="THIOREDOXIN_2"/>
    <property type="match status" value="1"/>
</dbReference>
<dbReference type="InterPro" id="IPR013766">
    <property type="entry name" value="Thioredoxin_domain"/>
</dbReference>
<dbReference type="InterPro" id="IPR036249">
    <property type="entry name" value="Thioredoxin-like_sf"/>
</dbReference>
<dbReference type="PANTHER" id="PTHR11592">
    <property type="entry name" value="GLUTATHIONE PEROXIDASE"/>
    <property type="match status" value="1"/>
</dbReference>
<accession>A0ABW3TCK5</accession>
<dbReference type="Gene3D" id="3.40.30.10">
    <property type="entry name" value="Glutaredoxin"/>
    <property type="match status" value="1"/>
</dbReference>
<evidence type="ECO:0000313" key="7">
    <source>
        <dbReference type="Proteomes" id="UP001597151"/>
    </source>
</evidence>
<dbReference type="InterPro" id="IPR029759">
    <property type="entry name" value="GPX_AS"/>
</dbReference>
<evidence type="ECO:0000256" key="2">
    <source>
        <dbReference type="ARBA" id="ARBA00022559"/>
    </source>
</evidence>
<dbReference type="Proteomes" id="UP001597151">
    <property type="component" value="Unassembled WGS sequence"/>
</dbReference>
<dbReference type="RefSeq" id="WP_380790665.1">
    <property type="nucleotide sequence ID" value="NZ_JBHTKR010000003.1"/>
</dbReference>
<gene>
    <name evidence="6" type="ORF">ACFQ3C_08810</name>
</gene>
<protein>
    <recommendedName>
        <fullName evidence="4">Glutathione peroxidase</fullName>
    </recommendedName>
</protein>
<proteinExistence type="inferred from homology"/>
<keyword evidence="7" id="KW-1185">Reference proteome</keyword>
<evidence type="ECO:0000313" key="6">
    <source>
        <dbReference type="EMBL" id="MFD1194768.1"/>
    </source>
</evidence>
<name>A0ABW3TCK5_9RHOB</name>
<evidence type="ECO:0000256" key="1">
    <source>
        <dbReference type="ARBA" id="ARBA00006926"/>
    </source>
</evidence>
<dbReference type="PROSITE" id="PS51355">
    <property type="entry name" value="GLUTATHIONE_PEROXID_3"/>
    <property type="match status" value="1"/>
</dbReference>
<keyword evidence="3 4" id="KW-0560">Oxidoreductase</keyword>
<dbReference type="CDD" id="cd00340">
    <property type="entry name" value="GSH_Peroxidase"/>
    <property type="match status" value="1"/>
</dbReference>
<evidence type="ECO:0000256" key="4">
    <source>
        <dbReference type="RuleBase" id="RU000499"/>
    </source>
</evidence>
<keyword evidence="2 4" id="KW-0575">Peroxidase</keyword>
<dbReference type="PRINTS" id="PR01011">
    <property type="entry name" value="GLUTPROXDASE"/>
</dbReference>
<sequence>MTLLQKTYPAILLSMLLAVASVILTYPANARDAFVFDSIDGGTLSLDEWRGQPVLVVNTASRCGYTRQYDELQALYDRYRDRGLIVLAVPSNDFRQELSSNEEVAEFCEVNFGLDFPMTTITSVKGEAAHPFYQWLSRTAGFVPGWNFNKVLIAPDGSVAGTFAAPVKPLSGRITSQIEAMLTKA</sequence>
<comment type="similarity">
    <text evidence="1 4">Belongs to the glutathione peroxidase family.</text>
</comment>
<evidence type="ECO:0000256" key="3">
    <source>
        <dbReference type="ARBA" id="ARBA00023002"/>
    </source>
</evidence>